<evidence type="ECO:0000313" key="5">
    <source>
        <dbReference type="EMBL" id="SEH36868.1"/>
    </source>
</evidence>
<comment type="subcellular location">
    <subcellularLocation>
        <location evidence="3">Cytoplasm</location>
    </subcellularLocation>
</comment>
<dbReference type="GO" id="GO:0005737">
    <property type="term" value="C:cytoplasm"/>
    <property type="evidence" value="ECO:0007669"/>
    <property type="project" value="UniProtKB-SubCell"/>
</dbReference>
<dbReference type="GO" id="GO:0005524">
    <property type="term" value="F:ATP binding"/>
    <property type="evidence" value="ECO:0007669"/>
    <property type="project" value="UniProtKB-UniRule"/>
</dbReference>
<dbReference type="Pfam" id="PF01121">
    <property type="entry name" value="CoaE"/>
    <property type="match status" value="1"/>
</dbReference>
<dbReference type="SUPFAM" id="SSF52540">
    <property type="entry name" value="P-loop containing nucleoside triphosphate hydrolases"/>
    <property type="match status" value="1"/>
</dbReference>
<dbReference type="Gene3D" id="3.40.50.300">
    <property type="entry name" value="P-loop containing nucleotide triphosphate hydrolases"/>
    <property type="match status" value="1"/>
</dbReference>
<comment type="catalytic activity">
    <reaction evidence="3">
        <text>3'-dephospho-CoA + ATP = ADP + CoA + H(+)</text>
        <dbReference type="Rhea" id="RHEA:18245"/>
        <dbReference type="ChEBI" id="CHEBI:15378"/>
        <dbReference type="ChEBI" id="CHEBI:30616"/>
        <dbReference type="ChEBI" id="CHEBI:57287"/>
        <dbReference type="ChEBI" id="CHEBI:57328"/>
        <dbReference type="ChEBI" id="CHEBI:456216"/>
        <dbReference type="EC" id="2.7.1.24"/>
    </reaction>
</comment>
<evidence type="ECO:0000313" key="6">
    <source>
        <dbReference type="Proteomes" id="UP000183190"/>
    </source>
</evidence>
<dbReference type="PANTHER" id="PTHR10695">
    <property type="entry name" value="DEPHOSPHO-COA KINASE-RELATED"/>
    <property type="match status" value="1"/>
</dbReference>
<dbReference type="Proteomes" id="UP000183190">
    <property type="component" value="Unassembled WGS sequence"/>
</dbReference>
<sequence length="215" mass="23689">MNSLNGVMVVGLTGQTGAGKSTVSKVFASNGFSIIDADQVARKVVEKGTKCLDEIADFFGSGVICSDGTLNRKALAAIVFSDKAKLETLNTITYPYITGEILRQIRVHSMKGEKLILLDAPTLFESRADDFCEIIISVLADADIREKRIISRDGLTQDQARRRMNSQLDEVFFRSHSDYIIHNNGNIDTVNGIACEVSAKIRELYNNKQTPVQVQ</sequence>
<keyword evidence="2 3" id="KW-0067">ATP-binding</keyword>
<organism evidence="5 6">
    <name type="scientific">Ruminococcus flavefaciens</name>
    <dbReference type="NCBI Taxonomy" id="1265"/>
    <lineage>
        <taxon>Bacteria</taxon>
        <taxon>Bacillati</taxon>
        <taxon>Bacillota</taxon>
        <taxon>Clostridia</taxon>
        <taxon>Eubacteriales</taxon>
        <taxon>Oscillospiraceae</taxon>
        <taxon>Ruminococcus</taxon>
    </lineage>
</organism>
<reference evidence="5 6" key="1">
    <citation type="submission" date="2016-10" db="EMBL/GenBank/DDBJ databases">
        <authorList>
            <person name="de Groot N.N."/>
        </authorList>
    </citation>
    <scope>NUCLEOTIDE SEQUENCE [LARGE SCALE GENOMIC DNA]</scope>
    <source>
        <strain evidence="5 6">YAD2003</strain>
    </source>
</reference>
<evidence type="ECO:0000256" key="2">
    <source>
        <dbReference type="ARBA" id="ARBA00022840"/>
    </source>
</evidence>
<evidence type="ECO:0000256" key="4">
    <source>
        <dbReference type="NCBIfam" id="TIGR00152"/>
    </source>
</evidence>
<dbReference type="EMBL" id="FNWV01000001">
    <property type="protein sequence ID" value="SEH36868.1"/>
    <property type="molecule type" value="Genomic_DNA"/>
</dbReference>
<dbReference type="RefSeq" id="WP_081348058.1">
    <property type="nucleotide sequence ID" value="NZ_FNWV01000001.1"/>
</dbReference>
<dbReference type="GO" id="GO:0004140">
    <property type="term" value="F:dephospho-CoA kinase activity"/>
    <property type="evidence" value="ECO:0007669"/>
    <property type="project" value="UniProtKB-UniRule"/>
</dbReference>
<keyword evidence="3" id="KW-0808">Transferase</keyword>
<dbReference type="AlphaFoldDB" id="A0A1H6HRQ9"/>
<evidence type="ECO:0000256" key="3">
    <source>
        <dbReference type="HAMAP-Rule" id="MF_00376"/>
    </source>
</evidence>
<dbReference type="PROSITE" id="PS51219">
    <property type="entry name" value="DPCK"/>
    <property type="match status" value="1"/>
</dbReference>
<dbReference type="UniPathway" id="UPA00241">
    <property type="reaction ID" value="UER00356"/>
</dbReference>
<dbReference type="OrthoDB" id="9812943at2"/>
<dbReference type="InterPro" id="IPR001977">
    <property type="entry name" value="Depp_CoAkinase"/>
</dbReference>
<comment type="function">
    <text evidence="3">Catalyzes the phosphorylation of the 3'-hydroxyl group of dephosphocoenzyme A to form coenzyme A.</text>
</comment>
<dbReference type="PANTHER" id="PTHR10695:SF46">
    <property type="entry name" value="BIFUNCTIONAL COENZYME A SYNTHASE-RELATED"/>
    <property type="match status" value="1"/>
</dbReference>
<dbReference type="HAMAP" id="MF_00376">
    <property type="entry name" value="Dephospho_CoA_kinase"/>
    <property type="match status" value="1"/>
</dbReference>
<keyword evidence="3" id="KW-0963">Cytoplasm</keyword>
<dbReference type="NCBIfam" id="TIGR00152">
    <property type="entry name" value="dephospho-CoA kinase"/>
    <property type="match status" value="1"/>
</dbReference>
<feature type="binding site" evidence="3">
    <location>
        <begin position="17"/>
        <end position="22"/>
    </location>
    <ligand>
        <name>ATP</name>
        <dbReference type="ChEBI" id="CHEBI:30616"/>
    </ligand>
</feature>
<gene>
    <name evidence="3" type="primary">coaE</name>
    <name evidence="5" type="ORF">SAMN02910265_00051</name>
</gene>
<dbReference type="GO" id="GO:0015937">
    <property type="term" value="P:coenzyme A biosynthetic process"/>
    <property type="evidence" value="ECO:0007669"/>
    <property type="project" value="UniProtKB-UniRule"/>
</dbReference>
<keyword evidence="3" id="KW-0173">Coenzyme A biosynthesis</keyword>
<comment type="pathway">
    <text evidence="3">Cofactor biosynthesis; coenzyme A biosynthesis; CoA from (R)-pantothenate: step 5/5.</text>
</comment>
<comment type="similarity">
    <text evidence="3">Belongs to the CoaE family.</text>
</comment>
<keyword evidence="3 5" id="KW-0418">Kinase</keyword>
<dbReference type="CDD" id="cd02022">
    <property type="entry name" value="DPCK"/>
    <property type="match status" value="1"/>
</dbReference>
<evidence type="ECO:0000256" key="1">
    <source>
        <dbReference type="ARBA" id="ARBA00022741"/>
    </source>
</evidence>
<name>A0A1H6HRQ9_RUMFL</name>
<dbReference type="InterPro" id="IPR027417">
    <property type="entry name" value="P-loop_NTPase"/>
</dbReference>
<dbReference type="EC" id="2.7.1.24" evidence="3 4"/>
<accession>A0A1H6HRQ9</accession>
<proteinExistence type="inferred from homology"/>
<protein>
    <recommendedName>
        <fullName evidence="3 4">Dephospho-CoA kinase</fullName>
        <ecNumber evidence="3 4">2.7.1.24</ecNumber>
    </recommendedName>
    <alternativeName>
        <fullName evidence="3">Dephosphocoenzyme A kinase</fullName>
    </alternativeName>
</protein>
<keyword evidence="1 3" id="KW-0547">Nucleotide-binding</keyword>